<dbReference type="AlphaFoldDB" id="A0A2W5N441"/>
<protein>
    <submittedName>
        <fullName evidence="1">Uncharacterized protein</fullName>
    </submittedName>
</protein>
<name>A0A2W5N441_RHOSU</name>
<accession>A0A2W5N441</accession>
<comment type="caution">
    <text evidence="1">The sequence shown here is derived from an EMBL/GenBank/DDBJ whole genome shotgun (WGS) entry which is preliminary data.</text>
</comment>
<reference evidence="1 2" key="1">
    <citation type="submission" date="2017-08" db="EMBL/GenBank/DDBJ databases">
        <title>Infants hospitalized years apart are colonized by the same room-sourced microbial strains.</title>
        <authorList>
            <person name="Brooks B."/>
            <person name="Olm M.R."/>
            <person name="Firek B.A."/>
            <person name="Baker R."/>
            <person name="Thomas B.C."/>
            <person name="Morowitz M.J."/>
            <person name="Banfield J.F."/>
        </authorList>
    </citation>
    <scope>NUCLEOTIDE SEQUENCE [LARGE SCALE GENOMIC DNA]</scope>
    <source>
        <strain evidence="1">S2_005_002_R2_34</strain>
    </source>
</reference>
<sequence length="237" mass="25891">MASELTKPDYGTGLMAFWAEIDDEYLMRYQQWHNCEHVPERVSTPGFRRGRRYRCVSGAPHFLMIYETESPATLASAPYLAKLDAPTPWTREALTHFRDPARGIYALVEAAGEEGAFCAAWLTALRFEPTAEVAPGDMRAWLAAMAARPGVGRVQLWRADLAASGIVTSERRIYGGAAAGDHLLLLIEAETPGDAEGAVLAAGDAAVPALAAREAEIVGRYWLELYHHSPELAGHAR</sequence>
<gene>
    <name evidence="1" type="ORF">DI556_22560</name>
</gene>
<dbReference type="Proteomes" id="UP000249185">
    <property type="component" value="Unassembled WGS sequence"/>
</dbReference>
<evidence type="ECO:0000313" key="1">
    <source>
        <dbReference type="EMBL" id="PZQ45545.1"/>
    </source>
</evidence>
<proteinExistence type="predicted"/>
<dbReference type="EMBL" id="QFPW01000051">
    <property type="protein sequence ID" value="PZQ45545.1"/>
    <property type="molecule type" value="Genomic_DNA"/>
</dbReference>
<evidence type="ECO:0000313" key="2">
    <source>
        <dbReference type="Proteomes" id="UP000249185"/>
    </source>
</evidence>
<organism evidence="1 2">
    <name type="scientific">Rhodovulum sulfidophilum</name>
    <name type="common">Rhodobacter sulfidophilus</name>
    <dbReference type="NCBI Taxonomy" id="35806"/>
    <lineage>
        <taxon>Bacteria</taxon>
        <taxon>Pseudomonadati</taxon>
        <taxon>Pseudomonadota</taxon>
        <taxon>Alphaproteobacteria</taxon>
        <taxon>Rhodobacterales</taxon>
        <taxon>Paracoccaceae</taxon>
        <taxon>Rhodovulum</taxon>
    </lineage>
</organism>